<dbReference type="GO" id="GO:0043461">
    <property type="term" value="P:proton-transporting ATP synthase complex assembly"/>
    <property type="evidence" value="ECO:0007669"/>
    <property type="project" value="InterPro"/>
</dbReference>
<keyword evidence="3" id="KW-0143">Chaperone</keyword>
<accession>A0A7C9MHM5</accession>
<gene>
    <name evidence="4" type="ORF">GQ651_00200</name>
</gene>
<keyword evidence="5" id="KW-1185">Reference proteome</keyword>
<evidence type="ECO:0000313" key="4">
    <source>
        <dbReference type="EMBL" id="MXQ06255.1"/>
    </source>
</evidence>
<dbReference type="EMBL" id="WUPT01000001">
    <property type="protein sequence ID" value="MXQ06255.1"/>
    <property type="molecule type" value="Genomic_DNA"/>
</dbReference>
<dbReference type="InterPro" id="IPR042272">
    <property type="entry name" value="ATP12_ATP_synth-F1-assembly_N"/>
</dbReference>
<protein>
    <submittedName>
        <fullName evidence="4">ATPase</fullName>
    </submittedName>
</protein>
<dbReference type="InterPro" id="IPR011419">
    <property type="entry name" value="ATP12_ATP_synth-F1-assembly"/>
</dbReference>
<dbReference type="SUPFAM" id="SSF160909">
    <property type="entry name" value="ATP12-like"/>
    <property type="match status" value="1"/>
</dbReference>
<evidence type="ECO:0000313" key="5">
    <source>
        <dbReference type="Proteomes" id="UP000480350"/>
    </source>
</evidence>
<dbReference type="Gene3D" id="3.30.2180.10">
    <property type="entry name" value="ATP12-like"/>
    <property type="match status" value="1"/>
</dbReference>
<comment type="caution">
    <text evidence="4">The sequence shown here is derived from an EMBL/GenBank/DDBJ whole genome shotgun (WGS) entry which is preliminary data.</text>
</comment>
<reference evidence="4 5" key="1">
    <citation type="submission" date="2019-12" db="EMBL/GenBank/DDBJ databases">
        <authorList>
            <person name="Lee S.D."/>
        </authorList>
    </citation>
    <scope>NUCLEOTIDE SEQUENCE [LARGE SCALE GENOMIC DNA]</scope>
    <source>
        <strain evidence="4 5">GH1-50</strain>
    </source>
</reference>
<name>A0A7C9MHM5_9RHOB</name>
<dbReference type="Gene3D" id="1.10.3580.10">
    <property type="entry name" value="ATP12 ATPase"/>
    <property type="match status" value="1"/>
</dbReference>
<dbReference type="Proteomes" id="UP000480350">
    <property type="component" value="Unassembled WGS sequence"/>
</dbReference>
<sequence>MSGWTAKRFWQDVTVREEDEGFSLLLDSRPVKTPAKAHLIVPARDMADRIAEEWRAVDKVIDPAVMPWTRSANSALDKVGPQRADVIAHLSGYAATDLLFYRADGPAELIARQAEAWDPLLDWAAAAFGVSFNVTQGVMPVDQPDASLDRLTREMARLSDFELTGFHDLVTLSGSYVIGVAALHDRDSLGSLWASSIVDETFQTEQWGEDEEAAERATLRKAAFNHAGAFLNSAKKLGVINGLRR</sequence>
<dbReference type="PANTHER" id="PTHR21013">
    <property type="entry name" value="ATP SYNTHASE MITOCHONDRIAL F1 COMPLEX ASSEMBLY FACTOR 2/ATP12 PROTEIN, MITOCHONDRIAL PRECURSOR"/>
    <property type="match status" value="1"/>
</dbReference>
<evidence type="ECO:0000256" key="3">
    <source>
        <dbReference type="ARBA" id="ARBA00023186"/>
    </source>
</evidence>
<dbReference type="PANTHER" id="PTHR21013:SF10">
    <property type="entry name" value="ATP SYNTHASE MITOCHONDRIAL F1 COMPLEX ASSEMBLY FACTOR 2"/>
    <property type="match status" value="1"/>
</dbReference>
<reference evidence="4 5" key="2">
    <citation type="submission" date="2020-03" db="EMBL/GenBank/DDBJ databases">
        <title>Kangsaoukella pontilimi gen. nov., sp. nov., a new member of the family Rhodobacteraceae isolated from a tidal mudflat.</title>
        <authorList>
            <person name="Kim I.S."/>
        </authorList>
    </citation>
    <scope>NUCLEOTIDE SEQUENCE [LARGE SCALE GENOMIC DNA]</scope>
    <source>
        <strain evidence="4 5">GH1-50</strain>
    </source>
</reference>
<evidence type="ECO:0000256" key="1">
    <source>
        <dbReference type="ARBA" id="ARBA00008231"/>
    </source>
</evidence>
<comment type="similarity">
    <text evidence="1">Belongs to the ATP12 family.</text>
</comment>
<dbReference type="AlphaFoldDB" id="A0A7C9MHM5"/>
<dbReference type="Pfam" id="PF07542">
    <property type="entry name" value="ATP12"/>
    <property type="match status" value="1"/>
</dbReference>
<keyword evidence="2" id="KW-0809">Transit peptide</keyword>
<proteinExistence type="inferred from homology"/>
<dbReference type="InterPro" id="IPR023335">
    <property type="entry name" value="ATP12_ortho_dom_sf"/>
</dbReference>
<organism evidence="4 5">
    <name type="scientific">Kangsaoukella pontilimi</name>
    <dbReference type="NCBI Taxonomy" id="2691042"/>
    <lineage>
        <taxon>Bacteria</taxon>
        <taxon>Pseudomonadati</taxon>
        <taxon>Pseudomonadota</taxon>
        <taxon>Alphaproteobacteria</taxon>
        <taxon>Rhodobacterales</taxon>
        <taxon>Paracoccaceae</taxon>
        <taxon>Kangsaoukella</taxon>
    </lineage>
</organism>
<dbReference type="RefSeq" id="WP_160762211.1">
    <property type="nucleotide sequence ID" value="NZ_WUPT01000001.1"/>
</dbReference>
<evidence type="ECO:0000256" key="2">
    <source>
        <dbReference type="ARBA" id="ARBA00022946"/>
    </source>
</evidence>